<dbReference type="Proteomes" id="UP000199569">
    <property type="component" value="Unassembled WGS sequence"/>
</dbReference>
<dbReference type="RefSeq" id="WP_091135800.1">
    <property type="nucleotide sequence ID" value="NZ_FMVJ01000008.1"/>
</dbReference>
<reference evidence="1 2" key="1">
    <citation type="submission" date="2016-10" db="EMBL/GenBank/DDBJ databases">
        <authorList>
            <person name="de Groot N.N."/>
        </authorList>
    </citation>
    <scope>NUCLEOTIDE SEQUENCE [LARGE SCALE GENOMIC DNA]</scope>
    <source>
        <strain evidence="1 2">CGMCC 1.7666</strain>
    </source>
</reference>
<accession>A0A1G5JZK3</accession>
<evidence type="ECO:0000313" key="2">
    <source>
        <dbReference type="Proteomes" id="UP000199569"/>
    </source>
</evidence>
<evidence type="ECO:0000313" key="1">
    <source>
        <dbReference type="EMBL" id="SCY93290.1"/>
    </source>
</evidence>
<dbReference type="EMBL" id="FMVJ01000008">
    <property type="protein sequence ID" value="SCY93290.1"/>
    <property type="molecule type" value="Genomic_DNA"/>
</dbReference>
<sequence>MLTPELVAEFTRAYQEEVNRLSKEATGKATEIETKLAGVQRKIDGILSAIEDGLYQPSMKTRLAELEAEKAALLSQKNASATIPNVSVHPNLAVYRRKVEELESLLEDAAHRDEAMELVRTLIETIELTPKGRGGGLDAVLYSDLVRILSLCSSGHQAERQQVLRRIVSAFSPGSGYDKALAGVTRRGLLFLVAGT</sequence>
<name>A0A1G5JZK3_9HYPH</name>
<gene>
    <name evidence="1" type="ORF">SAMN02927923_02909</name>
</gene>
<organism evidence="1 2">
    <name type="scientific">Microvirga guangxiensis</name>
    <dbReference type="NCBI Taxonomy" id="549386"/>
    <lineage>
        <taxon>Bacteria</taxon>
        <taxon>Pseudomonadati</taxon>
        <taxon>Pseudomonadota</taxon>
        <taxon>Alphaproteobacteria</taxon>
        <taxon>Hyphomicrobiales</taxon>
        <taxon>Methylobacteriaceae</taxon>
        <taxon>Microvirga</taxon>
    </lineage>
</organism>
<protein>
    <submittedName>
        <fullName evidence="1">Uncharacterized protein</fullName>
    </submittedName>
</protein>
<proteinExistence type="predicted"/>
<keyword evidence="2" id="KW-1185">Reference proteome</keyword>
<dbReference type="OrthoDB" id="8156845at2"/>
<dbReference type="AlphaFoldDB" id="A0A1G5JZK3"/>